<keyword evidence="12" id="KW-1185">Reference proteome</keyword>
<feature type="transmembrane region" description="Helical" evidence="10">
    <location>
        <begin position="609"/>
        <end position="629"/>
    </location>
</feature>
<reference evidence="11" key="1">
    <citation type="submission" date="2019-08" db="EMBL/GenBank/DDBJ databases">
        <title>The genome of the North American firefly Photinus pyralis.</title>
        <authorList>
            <consortium name="Photinus pyralis genome working group"/>
            <person name="Fallon T.R."/>
            <person name="Sander Lower S.E."/>
            <person name="Weng J.-K."/>
        </authorList>
    </citation>
    <scope>NUCLEOTIDE SEQUENCE</scope>
    <source>
        <strain evidence="11">TRF0915ILg1</strain>
        <tissue evidence="11">Whole body</tissue>
    </source>
</reference>
<feature type="transmembrane region" description="Helical" evidence="10">
    <location>
        <begin position="211"/>
        <end position="230"/>
    </location>
</feature>
<evidence type="ECO:0000256" key="6">
    <source>
        <dbReference type="ARBA" id="ARBA00022989"/>
    </source>
</evidence>
<keyword evidence="7 10" id="KW-0472">Membrane</keyword>
<protein>
    <submittedName>
        <fullName evidence="11">Uncharacterized protein</fullName>
    </submittedName>
</protein>
<dbReference type="SUPFAM" id="SSF161070">
    <property type="entry name" value="SNF-like"/>
    <property type="match status" value="1"/>
</dbReference>
<keyword evidence="5" id="KW-0769">Symport</keyword>
<evidence type="ECO:0000256" key="5">
    <source>
        <dbReference type="ARBA" id="ARBA00022847"/>
    </source>
</evidence>
<keyword evidence="8" id="KW-0479">Metal-binding</keyword>
<feature type="transmembrane region" description="Helical" evidence="10">
    <location>
        <begin position="396"/>
        <end position="422"/>
    </location>
</feature>
<feature type="binding site" evidence="8">
    <location>
        <position position="473"/>
    </location>
    <ligand>
        <name>Na(+)</name>
        <dbReference type="ChEBI" id="CHEBI:29101"/>
        <label>1</label>
    </ligand>
</feature>
<proteinExistence type="inferred from homology"/>
<gene>
    <name evidence="11" type="ORF">ILUMI_10837</name>
</gene>
<evidence type="ECO:0000313" key="11">
    <source>
        <dbReference type="EMBL" id="KAF2895337.1"/>
    </source>
</evidence>
<dbReference type="GO" id="GO:0046872">
    <property type="term" value="F:metal ion binding"/>
    <property type="evidence" value="ECO:0007669"/>
    <property type="project" value="UniProtKB-KW"/>
</dbReference>
<evidence type="ECO:0000256" key="4">
    <source>
        <dbReference type="ARBA" id="ARBA00022692"/>
    </source>
</evidence>
<feature type="binding site" evidence="8">
    <location>
        <position position="151"/>
    </location>
    <ligand>
        <name>Na(+)</name>
        <dbReference type="ChEBI" id="CHEBI:29101"/>
        <label>1</label>
    </ligand>
</feature>
<feature type="transmembrane region" description="Helical" evidence="10">
    <location>
        <begin position="290"/>
        <end position="310"/>
    </location>
</feature>
<feature type="transmembrane region" description="Helical" evidence="10">
    <location>
        <begin position="170"/>
        <end position="190"/>
    </location>
</feature>
<dbReference type="AlphaFoldDB" id="A0A8K0D1M4"/>
<feature type="binding site" evidence="8">
    <location>
        <position position="156"/>
    </location>
    <ligand>
        <name>Na(+)</name>
        <dbReference type="ChEBI" id="CHEBI:29101"/>
        <label>1</label>
    </ligand>
</feature>
<comment type="caution">
    <text evidence="11">The sequence shown here is derived from an EMBL/GenBank/DDBJ whole genome shotgun (WGS) entry which is preliminary data.</text>
</comment>
<evidence type="ECO:0000256" key="1">
    <source>
        <dbReference type="ARBA" id="ARBA00004141"/>
    </source>
</evidence>
<dbReference type="InterPro" id="IPR000175">
    <property type="entry name" value="Na/ntran_symport"/>
</dbReference>
<name>A0A8K0D1M4_IGNLU</name>
<feature type="transmembrane region" description="Helical" evidence="10">
    <location>
        <begin position="319"/>
        <end position="338"/>
    </location>
</feature>
<dbReference type="Pfam" id="PF00209">
    <property type="entry name" value="SNF"/>
    <property type="match status" value="2"/>
</dbReference>
<dbReference type="EMBL" id="VTPC01006022">
    <property type="protein sequence ID" value="KAF2895337.1"/>
    <property type="molecule type" value="Genomic_DNA"/>
</dbReference>
<sequence length="855" mass="96480">MYRPKLFSKPPSMKAIDTYNSIETDNFHTYDNLSFTPDGSEIATDYKPPLTPASFTNSYDYATTLSANSSNSIYMQTFDNNRGGIIYTNSEGTYDYPTLRSTTSIGDNQSEAESRREDQGSTSRLVSSKSPELCWSCFTCAETVLCTISLAAGLGNLYRLPQTVLIRGGLPFLVAYIILSLFVGLPLLFLELGLGQLAQEGFTKTWRAVPLFRGVGYIKFVAICLLSLYYPLYMGLFANYLIWLGKGPPPFSECASVKITETGYKAAGIPGQECLQKTFLESPFTDPKWYGIYAGLLFVVWIIIIILLIGRTKTYVKSLWILLFPTVGCLIALTVKAVEMENKYEGLEKFTKDIDWSVLGTANIWYYAVIQVFFSTNIGFGTFVTNAGTIFSKVNAFWTALGYVLLNLVFGIASVILCFILLGNLDPMKESGKTAEIHLLSLIYDSGREESGSEAQIWTIVAYSMLLLSGFISMIALVYTLLKSICVETKQKWAWWQTIVLLTFAKFIFGAAALLPSNFLVVHLLDHYVVGNLILISVVLEVLAFVAFYGSKRIQLDFEFILGKSLSKLWIAFWWLMPVVLVALFVWALSTLPLTGIWVEDPVWLYGTGWAIVLTALIFVIVMACYQIFKQDEYYTFNDKMVAVTKPLRKWGPVDPIMRYSWVQWHSKAKDGERDFTLKRRGTRDYTHSVKKRREPYGKTYTSTVSDSSTLSRGSPSSYSNRNDHNQNTIQIIKSNYGEPLRIQVNSPYQSQHSRTFNENSQYDKPLRVTSLVDTLDPPDVYTTYVNNRNTYPNPSYKTNLNPLSIPVNTFGEQTEGSTSEGYGTFRKGPYVISDEQVEHVCHRKYSEPEISTEL</sequence>
<evidence type="ECO:0000256" key="2">
    <source>
        <dbReference type="ARBA" id="ARBA00006459"/>
    </source>
</evidence>
<evidence type="ECO:0000313" key="12">
    <source>
        <dbReference type="Proteomes" id="UP000801492"/>
    </source>
</evidence>
<feature type="transmembrane region" description="Helical" evidence="10">
    <location>
        <begin position="457"/>
        <end position="482"/>
    </location>
</feature>
<dbReference type="OrthoDB" id="6581954at2759"/>
<feature type="transmembrane region" description="Helical" evidence="10">
    <location>
        <begin position="364"/>
        <end position="384"/>
    </location>
</feature>
<evidence type="ECO:0000256" key="9">
    <source>
        <dbReference type="SAM" id="MobiDB-lite"/>
    </source>
</evidence>
<dbReference type="PANTHER" id="PTHR11616:SF240">
    <property type="entry name" value="BLOATED TUBULES, ISOFORM B-RELATED"/>
    <property type="match status" value="1"/>
</dbReference>
<dbReference type="CDD" id="cd06857">
    <property type="entry name" value="SLC5-6-like_sbd"/>
    <property type="match status" value="1"/>
</dbReference>
<evidence type="ECO:0000256" key="8">
    <source>
        <dbReference type="PIRSR" id="PIRSR600175-1"/>
    </source>
</evidence>
<feature type="region of interest" description="Disordered" evidence="9">
    <location>
        <begin position="687"/>
        <end position="727"/>
    </location>
</feature>
<evidence type="ECO:0000256" key="10">
    <source>
        <dbReference type="SAM" id="Phobius"/>
    </source>
</evidence>
<feature type="transmembrane region" description="Helical" evidence="10">
    <location>
        <begin position="494"/>
        <end position="515"/>
    </location>
</feature>
<dbReference type="PROSITE" id="PS50267">
    <property type="entry name" value="NA_NEUROTRAN_SYMP_3"/>
    <property type="match status" value="1"/>
</dbReference>
<comment type="similarity">
    <text evidence="2">Belongs to the sodium:neurotransmitter symporter (SNF) (TC 2.A.22) family.</text>
</comment>
<feature type="region of interest" description="Disordered" evidence="9">
    <location>
        <begin position="98"/>
        <end position="124"/>
    </location>
</feature>
<feature type="transmembrane region" description="Helical" evidence="10">
    <location>
        <begin position="527"/>
        <end position="549"/>
    </location>
</feature>
<evidence type="ECO:0000256" key="3">
    <source>
        <dbReference type="ARBA" id="ARBA00022448"/>
    </source>
</evidence>
<feature type="binding site" evidence="8">
    <location>
        <position position="407"/>
    </location>
    <ligand>
        <name>Na(+)</name>
        <dbReference type="ChEBI" id="CHEBI:29101"/>
        <label>1</label>
    </ligand>
</feature>
<dbReference type="InterPro" id="IPR037272">
    <property type="entry name" value="SNS_sf"/>
</dbReference>
<evidence type="ECO:0000256" key="7">
    <source>
        <dbReference type="ARBA" id="ARBA00023136"/>
    </source>
</evidence>
<feature type="transmembrane region" description="Helical" evidence="10">
    <location>
        <begin position="569"/>
        <end position="589"/>
    </location>
</feature>
<dbReference type="GO" id="GO:0005886">
    <property type="term" value="C:plasma membrane"/>
    <property type="evidence" value="ECO:0007669"/>
    <property type="project" value="TreeGrafter"/>
</dbReference>
<comment type="subcellular location">
    <subcellularLocation>
        <location evidence="1">Membrane</location>
        <topology evidence="1">Multi-pass membrane protein</topology>
    </subcellularLocation>
</comment>
<feature type="binding site" evidence="8">
    <location>
        <position position="375"/>
    </location>
    <ligand>
        <name>Na(+)</name>
        <dbReference type="ChEBI" id="CHEBI:29101"/>
        <label>1</label>
    </ligand>
</feature>
<keyword evidence="6 10" id="KW-1133">Transmembrane helix</keyword>
<dbReference type="PANTHER" id="PTHR11616">
    <property type="entry name" value="SODIUM/CHLORIDE DEPENDENT TRANSPORTER"/>
    <property type="match status" value="1"/>
</dbReference>
<dbReference type="GO" id="GO:0015375">
    <property type="term" value="F:glycine:sodium symporter activity"/>
    <property type="evidence" value="ECO:0007669"/>
    <property type="project" value="TreeGrafter"/>
</dbReference>
<dbReference type="Proteomes" id="UP000801492">
    <property type="component" value="Unassembled WGS sequence"/>
</dbReference>
<organism evidence="11 12">
    <name type="scientific">Ignelater luminosus</name>
    <name type="common">Cucubano</name>
    <name type="synonym">Pyrophorus luminosus</name>
    <dbReference type="NCBI Taxonomy" id="2038154"/>
    <lineage>
        <taxon>Eukaryota</taxon>
        <taxon>Metazoa</taxon>
        <taxon>Ecdysozoa</taxon>
        <taxon>Arthropoda</taxon>
        <taxon>Hexapoda</taxon>
        <taxon>Insecta</taxon>
        <taxon>Pterygota</taxon>
        <taxon>Neoptera</taxon>
        <taxon>Endopterygota</taxon>
        <taxon>Coleoptera</taxon>
        <taxon>Polyphaga</taxon>
        <taxon>Elateriformia</taxon>
        <taxon>Elateroidea</taxon>
        <taxon>Elateridae</taxon>
        <taxon>Agrypninae</taxon>
        <taxon>Pyrophorini</taxon>
        <taxon>Ignelater</taxon>
    </lineage>
</organism>
<accession>A0A8K0D1M4</accession>
<keyword evidence="4 10" id="KW-0812">Transmembrane</keyword>
<keyword evidence="3" id="KW-0813">Transport</keyword>
<dbReference type="PRINTS" id="PR00176">
    <property type="entry name" value="NANEUSMPORT"/>
</dbReference>
<feature type="compositionally biased region" description="Polar residues" evidence="9">
    <location>
        <begin position="99"/>
        <end position="111"/>
    </location>
</feature>
<keyword evidence="8" id="KW-0915">Sodium</keyword>
<feature type="compositionally biased region" description="Polar residues" evidence="9">
    <location>
        <begin position="700"/>
        <end position="727"/>
    </location>
</feature>